<evidence type="ECO:0000313" key="3">
    <source>
        <dbReference type="Proteomes" id="UP000800093"/>
    </source>
</evidence>
<proteinExistence type="predicted"/>
<name>A0A9P4K8F5_9PLEO</name>
<dbReference type="AlphaFoldDB" id="A0A9P4K8F5"/>
<evidence type="ECO:0000313" key="2">
    <source>
        <dbReference type="EMBL" id="KAF2263192.1"/>
    </source>
</evidence>
<feature type="signal peptide" evidence="1">
    <location>
        <begin position="1"/>
        <end position="19"/>
    </location>
</feature>
<accession>A0A9P4K8F5</accession>
<keyword evidence="1" id="KW-0732">Signal</keyword>
<reference evidence="3" key="1">
    <citation type="journal article" date="2020" name="Stud. Mycol.">
        <title>101 Dothideomycetes genomes: A test case for predicting lifestyles and emergence of pathogens.</title>
        <authorList>
            <person name="Haridas S."/>
            <person name="Albert R."/>
            <person name="Binder M."/>
            <person name="Bloem J."/>
            <person name="LaButti K."/>
            <person name="Salamov A."/>
            <person name="Andreopoulos B."/>
            <person name="Baker S."/>
            <person name="Barry K."/>
            <person name="Bills G."/>
            <person name="Bluhm B."/>
            <person name="Cannon C."/>
            <person name="Castanera R."/>
            <person name="Culley D."/>
            <person name="Daum C."/>
            <person name="Ezra D."/>
            <person name="Gonzalez J."/>
            <person name="Henrissat B."/>
            <person name="Kuo A."/>
            <person name="Liang C."/>
            <person name="Lipzen A."/>
            <person name="Lutzoni F."/>
            <person name="Magnuson J."/>
            <person name="Mondo S."/>
            <person name="Nolan M."/>
            <person name="Ohm R."/>
            <person name="Pangilinan J."/>
            <person name="Park H.-J."/>
            <person name="Ramirez L."/>
            <person name="Alfaro M."/>
            <person name="Sun H."/>
            <person name="Tritt A."/>
            <person name="Yoshinaga Y."/>
            <person name="Zwiers L.-H."/>
            <person name="Turgeon B."/>
            <person name="Goodwin S."/>
            <person name="Spatafora J."/>
            <person name="Crous P."/>
            <person name="Grigoriev I."/>
        </authorList>
    </citation>
    <scope>NUCLEOTIDE SEQUENCE [LARGE SCALE GENOMIC DNA]</scope>
    <source>
        <strain evidence="3">CBS 304.66</strain>
    </source>
</reference>
<feature type="chain" id="PRO_5040286087" evidence="1">
    <location>
        <begin position="20"/>
        <end position="102"/>
    </location>
</feature>
<comment type="caution">
    <text evidence="2">The sequence shown here is derived from an EMBL/GenBank/DDBJ whole genome shotgun (WGS) entry which is preliminary data.</text>
</comment>
<protein>
    <submittedName>
        <fullName evidence="2">Uncharacterized protein</fullName>
    </submittedName>
</protein>
<gene>
    <name evidence="2" type="ORF">CC78DRAFT_287811</name>
</gene>
<organism evidence="2 3">
    <name type="scientific">Lojkania enalia</name>
    <dbReference type="NCBI Taxonomy" id="147567"/>
    <lineage>
        <taxon>Eukaryota</taxon>
        <taxon>Fungi</taxon>
        <taxon>Dikarya</taxon>
        <taxon>Ascomycota</taxon>
        <taxon>Pezizomycotina</taxon>
        <taxon>Dothideomycetes</taxon>
        <taxon>Pleosporomycetidae</taxon>
        <taxon>Pleosporales</taxon>
        <taxon>Pleosporales incertae sedis</taxon>
        <taxon>Lojkania</taxon>
    </lineage>
</organism>
<keyword evidence="3" id="KW-1185">Reference proteome</keyword>
<evidence type="ECO:0000256" key="1">
    <source>
        <dbReference type="SAM" id="SignalP"/>
    </source>
</evidence>
<dbReference type="Proteomes" id="UP000800093">
    <property type="component" value="Unassembled WGS sequence"/>
</dbReference>
<dbReference type="EMBL" id="ML986629">
    <property type="protein sequence ID" value="KAF2263192.1"/>
    <property type="molecule type" value="Genomic_DNA"/>
</dbReference>
<sequence>MKPLTLFIFIGFQLSLSSALSLRNFQSPMGMKTRPKAEHEPSPECVNGGYLFCCPTVHNGEDGPCQDPKSALMVAECRRAWPHGLACCVDEKAERDWYCWPV</sequence>